<dbReference type="PANTHER" id="PTHR10357">
    <property type="entry name" value="ALPHA-AMYLASE FAMILY MEMBER"/>
    <property type="match status" value="1"/>
</dbReference>
<dbReference type="Gene3D" id="3.20.20.80">
    <property type="entry name" value="Glycosidases"/>
    <property type="match status" value="2"/>
</dbReference>
<name>A4BG17_9GAMM</name>
<keyword evidence="3" id="KW-1185">Reference proteome</keyword>
<dbReference type="GO" id="GO:0004556">
    <property type="term" value="F:alpha-amylase activity"/>
    <property type="evidence" value="ECO:0007669"/>
    <property type="project" value="TreeGrafter"/>
</dbReference>
<evidence type="ECO:0000313" key="3">
    <source>
        <dbReference type="Proteomes" id="UP000005953"/>
    </source>
</evidence>
<evidence type="ECO:0000259" key="1">
    <source>
        <dbReference type="SMART" id="SM00642"/>
    </source>
</evidence>
<accession>A4BG17</accession>
<sequence>MRTQKNGRPIVYQVFTRLFGNRVTANLPWGTKEQNGVGRFSDFTDTALQAIRGYGTTHLWYTGVPHHALIGHYSGISDDHPQVVKGRAGSPYAVKDYYNVNPDLADDPEQRLEEFRALIDRTHHHGMKVIIDIVPNHVARHYQSTSAPEGVRDFGADDDTQVDYARDNNFYYLPGEAFSPPATPDGFAPLGGKFQGAPYQEIPAKWTGNGARTAQPHWNDWFETVKINYGVRPDGSHDFPELPGEYAERPVQAHFDFWQDKDVPDSWTKFRDIALYWLDFGVDGFRFDMAELVPVEFWSYMNSAIKQHRPDAEVIAEVYQPDRYRDYLYRGKMDYLYDKVDVYDTLKAIVQERTDSRALDGEQAKLDDIDEHLLRFLENHDEQRIAHPEFAGSGERGWPAMIATALLGRGPVMLYFGQAQAERADQDLGFGKASRTTIFDYAGVPAHQAWMNNGRFDGGGLTPGQMDLDAAYQRLLTLAGEEPALLGEFISLHQDNLNPEDGYTERQYSFIRKHGDDWLLVFINFDFRDAFCTLTLPAERVQQLPGLTKGAILLEKIGESWLQVPVGWSDDGAATVPIHCPGFNGLVFKISN</sequence>
<dbReference type="PANTHER" id="PTHR10357:SF205">
    <property type="entry name" value="O-GLYCOSYL HYDROLASE FAMILY 13"/>
    <property type="match status" value="1"/>
</dbReference>
<evidence type="ECO:0000313" key="2">
    <source>
        <dbReference type="EMBL" id="EAR09035.1"/>
    </source>
</evidence>
<dbReference type="GO" id="GO:0009313">
    <property type="term" value="P:oligosaccharide catabolic process"/>
    <property type="evidence" value="ECO:0007669"/>
    <property type="project" value="TreeGrafter"/>
</dbReference>
<dbReference type="Proteomes" id="UP000005953">
    <property type="component" value="Unassembled WGS sequence"/>
</dbReference>
<dbReference type="Pfam" id="PF00128">
    <property type="entry name" value="Alpha-amylase"/>
    <property type="match status" value="1"/>
</dbReference>
<dbReference type="RefSeq" id="WP_008047667.1">
    <property type="nucleotide sequence ID" value="NZ_CH724154.1"/>
</dbReference>
<dbReference type="SMART" id="SM00642">
    <property type="entry name" value="Aamy"/>
    <property type="match status" value="1"/>
</dbReference>
<reference evidence="2 3" key="1">
    <citation type="submission" date="2006-02" db="EMBL/GenBank/DDBJ databases">
        <authorList>
            <person name="Pinhassi J."/>
            <person name="Pedros-Alio C."/>
            <person name="Ferriera S."/>
            <person name="Johnson J."/>
            <person name="Kravitz S."/>
            <person name="Halpern A."/>
            <person name="Remington K."/>
            <person name="Beeson K."/>
            <person name="Tran B."/>
            <person name="Rogers Y.-H."/>
            <person name="Friedman R."/>
            <person name="Venter J.C."/>
        </authorList>
    </citation>
    <scope>NUCLEOTIDE SEQUENCE [LARGE SCALE GENOMIC DNA]</scope>
    <source>
        <strain evidence="2 3">MED297</strain>
    </source>
</reference>
<dbReference type="AlphaFoldDB" id="A4BG17"/>
<dbReference type="STRING" id="314283.MED297_04062"/>
<comment type="caution">
    <text evidence="2">The sequence shown here is derived from an EMBL/GenBank/DDBJ whole genome shotgun (WGS) entry which is preliminary data.</text>
</comment>
<dbReference type="InterPro" id="IPR017853">
    <property type="entry name" value="GH"/>
</dbReference>
<feature type="domain" description="Glycosyl hydrolase family 13 catalytic" evidence="1">
    <location>
        <begin position="13"/>
        <end position="455"/>
    </location>
</feature>
<organism evidence="2 3">
    <name type="scientific">Reinekea blandensis MED297</name>
    <dbReference type="NCBI Taxonomy" id="314283"/>
    <lineage>
        <taxon>Bacteria</taxon>
        <taxon>Pseudomonadati</taxon>
        <taxon>Pseudomonadota</taxon>
        <taxon>Gammaproteobacteria</taxon>
        <taxon>Oceanospirillales</taxon>
        <taxon>Saccharospirillaceae</taxon>
        <taxon>Reinekea</taxon>
    </lineage>
</organism>
<keyword evidence="2" id="KW-0378">Hydrolase</keyword>
<keyword evidence="2" id="KW-0326">Glycosidase</keyword>
<dbReference type="HOGENOM" id="CLU_023351_0_0_6"/>
<dbReference type="CDD" id="cd11349">
    <property type="entry name" value="AmyAc_3"/>
    <property type="match status" value="1"/>
</dbReference>
<protein>
    <submittedName>
        <fullName evidence="2">Glycosidase</fullName>
    </submittedName>
</protein>
<dbReference type="EMBL" id="AAOE01000014">
    <property type="protein sequence ID" value="EAR09035.1"/>
    <property type="molecule type" value="Genomic_DNA"/>
</dbReference>
<proteinExistence type="predicted"/>
<gene>
    <name evidence="2" type="ORF">MED297_04062</name>
</gene>
<dbReference type="InterPro" id="IPR006047">
    <property type="entry name" value="GH13_cat_dom"/>
</dbReference>
<dbReference type="SUPFAM" id="SSF51445">
    <property type="entry name" value="(Trans)glycosidases"/>
    <property type="match status" value="1"/>
</dbReference>